<feature type="compositionally biased region" description="Basic and acidic residues" evidence="2">
    <location>
        <begin position="64"/>
        <end position="81"/>
    </location>
</feature>
<feature type="compositionally biased region" description="Basic and acidic residues" evidence="2">
    <location>
        <begin position="359"/>
        <end position="371"/>
    </location>
</feature>
<dbReference type="AlphaFoldDB" id="A0AAD1XAE1"/>
<protein>
    <submittedName>
        <fullName evidence="3">Uncharacterized protein</fullName>
    </submittedName>
</protein>
<reference evidence="3" key="1">
    <citation type="submission" date="2023-07" db="EMBL/GenBank/DDBJ databases">
        <authorList>
            <consortium name="AG Swart"/>
            <person name="Singh M."/>
            <person name="Singh A."/>
            <person name="Seah K."/>
            <person name="Emmerich C."/>
        </authorList>
    </citation>
    <scope>NUCLEOTIDE SEQUENCE</scope>
    <source>
        <strain evidence="3">DP1</strain>
    </source>
</reference>
<feature type="coiled-coil region" evidence="1">
    <location>
        <begin position="263"/>
        <end position="320"/>
    </location>
</feature>
<sequence>MPQRVSIIDERRKSRRSTPPKNMTPGNYQHRSKKRLDNHQFSHDPTFGLTGVDQGGHQTKPKRIHEANSGRLPTEDDARNRSMYERSPFGLSIGRIDQKYEHWRTVRERKLKLSQDYESQIESMKEKERTREKSYNKFLKSERDKRRTQFHKWGDRRQAAKNYHDRSIKDIEDTSYLDYKKKIRELKKKEKEKAQEEYDKMKEDMSNTFMVAGARDKQLIIQSQQRMDNEYTESRMKLKNLDDKMQTVTNRLNDNFKKRIESLNTQNTRTHEIKTKMDKYEEEAKEKHFMDYFKKQMDYMKRMKKLKKEHNRRLTEKNNKSIDVRQVVDNNKRSKAVEFEMFKDKVKSKHKRINSSVNKESKEHEVSERIHSTNQKRQHRHLKIRNHQKRLQERFKQSVIEKHLTKLRHKEILQKKKEDLMEFSLLKQKEALYER</sequence>
<evidence type="ECO:0000313" key="3">
    <source>
        <dbReference type="EMBL" id="CAI2364637.1"/>
    </source>
</evidence>
<accession>A0AAD1XAE1</accession>
<organism evidence="3 4">
    <name type="scientific">Euplotes crassus</name>
    <dbReference type="NCBI Taxonomy" id="5936"/>
    <lineage>
        <taxon>Eukaryota</taxon>
        <taxon>Sar</taxon>
        <taxon>Alveolata</taxon>
        <taxon>Ciliophora</taxon>
        <taxon>Intramacronucleata</taxon>
        <taxon>Spirotrichea</taxon>
        <taxon>Hypotrichia</taxon>
        <taxon>Euplotida</taxon>
        <taxon>Euplotidae</taxon>
        <taxon>Moneuplotes</taxon>
    </lineage>
</organism>
<proteinExistence type="predicted"/>
<evidence type="ECO:0000313" key="4">
    <source>
        <dbReference type="Proteomes" id="UP001295684"/>
    </source>
</evidence>
<dbReference type="EMBL" id="CAMPGE010005797">
    <property type="protein sequence ID" value="CAI2364637.1"/>
    <property type="molecule type" value="Genomic_DNA"/>
</dbReference>
<feature type="region of interest" description="Disordered" evidence="2">
    <location>
        <begin position="352"/>
        <end position="380"/>
    </location>
</feature>
<comment type="caution">
    <text evidence="3">The sequence shown here is derived from an EMBL/GenBank/DDBJ whole genome shotgun (WGS) entry which is preliminary data.</text>
</comment>
<gene>
    <name evidence="3" type="ORF">ECRASSUSDP1_LOCUS5982</name>
</gene>
<keyword evidence="4" id="KW-1185">Reference proteome</keyword>
<keyword evidence="1" id="KW-0175">Coiled coil</keyword>
<feature type="region of interest" description="Disordered" evidence="2">
    <location>
        <begin position="1"/>
        <end position="81"/>
    </location>
</feature>
<dbReference type="Proteomes" id="UP001295684">
    <property type="component" value="Unassembled WGS sequence"/>
</dbReference>
<feature type="compositionally biased region" description="Polar residues" evidence="2">
    <location>
        <begin position="19"/>
        <end position="29"/>
    </location>
</feature>
<feature type="coiled-coil region" evidence="1">
    <location>
        <begin position="176"/>
        <end position="204"/>
    </location>
</feature>
<evidence type="ECO:0000256" key="2">
    <source>
        <dbReference type="SAM" id="MobiDB-lite"/>
    </source>
</evidence>
<evidence type="ECO:0000256" key="1">
    <source>
        <dbReference type="SAM" id="Coils"/>
    </source>
</evidence>
<name>A0AAD1XAE1_EUPCR</name>